<dbReference type="EMBL" id="KQ995736">
    <property type="protein sequence ID" value="KZV45987.1"/>
    <property type="molecule type" value="Genomic_DNA"/>
</dbReference>
<evidence type="ECO:0000313" key="10">
    <source>
        <dbReference type="Proteomes" id="UP000250235"/>
    </source>
</evidence>
<protein>
    <recommendedName>
        <fullName evidence="2">RING-type E3 ubiquitin transferase</fullName>
        <ecNumber evidence="2">2.3.2.27</ecNumber>
    </recommendedName>
</protein>
<name>A0A2Z7CJ83_9LAMI</name>
<dbReference type="PANTHER" id="PTHR22937">
    <property type="entry name" value="E3 UBIQUITIN-PROTEIN LIGASE RNF165"/>
    <property type="match status" value="1"/>
</dbReference>
<feature type="compositionally biased region" description="Low complexity" evidence="8">
    <location>
        <begin position="173"/>
        <end position="186"/>
    </location>
</feature>
<dbReference type="PANTHER" id="PTHR22937:SF224">
    <property type="entry name" value="E3 UBIQUITIN-PROTEIN LIGASE MBR1-RELATED"/>
    <property type="match status" value="1"/>
</dbReference>
<sequence length="610" mass="67136">MKPTIVVRVAVFGNVVNPGPVKIICKTKHVVMIPKQGLDVRAFFSDYVTANARSADKSFAQSNIYCASYVGNEVDGRSSNVQSYSSNLRSLNIISNPEYVRESGRHMKLGSGPPHTQCPYSLTDTRHIQILNASASHVGSYVGDSSIYLDNNETSGPRFSTWGISCKRKAIEGTSGQSYHGGSSSSNQRMEDTMNHSVSGCRTDPGDLGVTSGPLNLTQLNHPEKLNPSNGVGINGLSTSYFPSSKKLTSEQGPATNFSVTANLEHRASDPLEPSRGTSSRHYSVHSSSCHRNLSRALNQWNRDGSSSSSSTVFWERGSVADARTSYRTNSKLPMIAPAPETRTNLHDPIDWSLAPGTSTLPRNHSSGSRSVPSSGGPASSRAWLPCLNMASQSSQRFSEVAPWIPFLNIDSDSETQRSHSALFPSASLSAHEPALISRAPHQPDQRLSSFSMNFPGDDTSRRRALATAERRHRLIRQVLNAMPRGVHLQAEDYMINDPFVNGFIESHDRYRDMRLDVDNMSYEELLALEERIGNVTTGLTEEKISSSMEQKIYEAIKVSPNLEPCCICQVRNMSRISLPELILGYWTVVRVSYHLHQTMATTEESLPRL</sequence>
<dbReference type="EC" id="2.3.2.27" evidence="2"/>
<keyword evidence="5" id="KW-0863">Zinc-finger</keyword>
<feature type="region of interest" description="Disordered" evidence="8">
    <location>
        <begin position="265"/>
        <end position="285"/>
    </location>
</feature>
<dbReference type="GO" id="GO:0061630">
    <property type="term" value="F:ubiquitin protein ligase activity"/>
    <property type="evidence" value="ECO:0007669"/>
    <property type="project" value="UniProtKB-EC"/>
</dbReference>
<dbReference type="Proteomes" id="UP000250235">
    <property type="component" value="Unassembled WGS sequence"/>
</dbReference>
<keyword evidence="10" id="KW-1185">Reference proteome</keyword>
<keyword evidence="7" id="KW-0862">Zinc</keyword>
<accession>A0A2Z7CJ83</accession>
<dbReference type="OrthoDB" id="8062037at2759"/>
<evidence type="ECO:0000256" key="7">
    <source>
        <dbReference type="ARBA" id="ARBA00022833"/>
    </source>
</evidence>
<evidence type="ECO:0000313" key="9">
    <source>
        <dbReference type="EMBL" id="KZV45987.1"/>
    </source>
</evidence>
<feature type="region of interest" description="Disordered" evidence="8">
    <location>
        <begin position="173"/>
        <end position="198"/>
    </location>
</feature>
<evidence type="ECO:0000256" key="3">
    <source>
        <dbReference type="ARBA" id="ARBA00022679"/>
    </source>
</evidence>
<keyword evidence="6" id="KW-0833">Ubl conjugation pathway</keyword>
<reference evidence="9 10" key="1">
    <citation type="journal article" date="2015" name="Proc. Natl. Acad. Sci. U.S.A.">
        <title>The resurrection genome of Boea hygrometrica: A blueprint for survival of dehydration.</title>
        <authorList>
            <person name="Xiao L."/>
            <person name="Yang G."/>
            <person name="Zhang L."/>
            <person name="Yang X."/>
            <person name="Zhao S."/>
            <person name="Ji Z."/>
            <person name="Zhou Q."/>
            <person name="Hu M."/>
            <person name="Wang Y."/>
            <person name="Chen M."/>
            <person name="Xu Y."/>
            <person name="Jin H."/>
            <person name="Xiao X."/>
            <person name="Hu G."/>
            <person name="Bao F."/>
            <person name="Hu Y."/>
            <person name="Wan P."/>
            <person name="Li L."/>
            <person name="Deng X."/>
            <person name="Kuang T."/>
            <person name="Xiang C."/>
            <person name="Zhu J.K."/>
            <person name="Oliver M.J."/>
            <person name="He Y."/>
        </authorList>
    </citation>
    <scope>NUCLEOTIDE SEQUENCE [LARGE SCALE GENOMIC DNA]</scope>
    <source>
        <strain evidence="10">cv. XS01</strain>
    </source>
</reference>
<evidence type="ECO:0000256" key="1">
    <source>
        <dbReference type="ARBA" id="ARBA00000900"/>
    </source>
</evidence>
<dbReference type="AlphaFoldDB" id="A0A2Z7CJ83"/>
<feature type="compositionally biased region" description="Low complexity" evidence="8">
    <location>
        <begin position="366"/>
        <end position="378"/>
    </location>
</feature>
<dbReference type="InterPro" id="IPR045191">
    <property type="entry name" value="MBR1/2-like"/>
</dbReference>
<feature type="region of interest" description="Disordered" evidence="8">
    <location>
        <begin position="339"/>
        <end position="378"/>
    </location>
</feature>
<keyword evidence="3" id="KW-0808">Transferase</keyword>
<evidence type="ECO:0000256" key="6">
    <source>
        <dbReference type="ARBA" id="ARBA00022786"/>
    </source>
</evidence>
<keyword evidence="4" id="KW-0479">Metal-binding</keyword>
<gene>
    <name evidence="9" type="ORF">F511_10677</name>
</gene>
<feature type="compositionally biased region" description="Polar residues" evidence="8">
    <location>
        <begin position="356"/>
        <end position="365"/>
    </location>
</feature>
<organism evidence="9 10">
    <name type="scientific">Dorcoceras hygrometricum</name>
    <dbReference type="NCBI Taxonomy" id="472368"/>
    <lineage>
        <taxon>Eukaryota</taxon>
        <taxon>Viridiplantae</taxon>
        <taxon>Streptophyta</taxon>
        <taxon>Embryophyta</taxon>
        <taxon>Tracheophyta</taxon>
        <taxon>Spermatophyta</taxon>
        <taxon>Magnoliopsida</taxon>
        <taxon>eudicotyledons</taxon>
        <taxon>Gunneridae</taxon>
        <taxon>Pentapetalae</taxon>
        <taxon>asterids</taxon>
        <taxon>lamiids</taxon>
        <taxon>Lamiales</taxon>
        <taxon>Gesneriaceae</taxon>
        <taxon>Didymocarpoideae</taxon>
        <taxon>Trichosporeae</taxon>
        <taxon>Loxocarpinae</taxon>
        <taxon>Dorcoceras</taxon>
    </lineage>
</organism>
<evidence type="ECO:0000256" key="4">
    <source>
        <dbReference type="ARBA" id="ARBA00022723"/>
    </source>
</evidence>
<evidence type="ECO:0000256" key="8">
    <source>
        <dbReference type="SAM" id="MobiDB-lite"/>
    </source>
</evidence>
<comment type="catalytic activity">
    <reaction evidence="1">
        <text>S-ubiquitinyl-[E2 ubiquitin-conjugating enzyme]-L-cysteine + [acceptor protein]-L-lysine = [E2 ubiquitin-conjugating enzyme]-L-cysteine + N(6)-ubiquitinyl-[acceptor protein]-L-lysine.</text>
        <dbReference type="EC" id="2.3.2.27"/>
    </reaction>
</comment>
<dbReference type="GO" id="GO:0008270">
    <property type="term" value="F:zinc ion binding"/>
    <property type="evidence" value="ECO:0007669"/>
    <property type="project" value="UniProtKB-KW"/>
</dbReference>
<evidence type="ECO:0000256" key="5">
    <source>
        <dbReference type="ARBA" id="ARBA00022771"/>
    </source>
</evidence>
<evidence type="ECO:0000256" key="2">
    <source>
        <dbReference type="ARBA" id="ARBA00012483"/>
    </source>
</evidence>
<proteinExistence type="predicted"/>